<dbReference type="PANTHER" id="PTHR30273:SF2">
    <property type="entry name" value="PROTEIN FECR"/>
    <property type="match status" value="1"/>
</dbReference>
<dbReference type="Pfam" id="PF16220">
    <property type="entry name" value="DUF4880"/>
    <property type="match status" value="1"/>
</dbReference>
<dbReference type="InterPro" id="IPR006860">
    <property type="entry name" value="FecR"/>
</dbReference>
<evidence type="ECO:0000313" key="3">
    <source>
        <dbReference type="EMBL" id="MEJ5905855.1"/>
    </source>
</evidence>
<dbReference type="InterPro" id="IPR012373">
    <property type="entry name" value="Ferrdict_sens_TM"/>
</dbReference>
<dbReference type="PANTHER" id="PTHR30273">
    <property type="entry name" value="PERIPLASMIC SIGNAL SENSOR AND SIGMA FACTOR ACTIVATOR FECR-RELATED"/>
    <property type="match status" value="1"/>
</dbReference>
<dbReference type="PIRSF" id="PIRSF018266">
    <property type="entry name" value="FecR"/>
    <property type="match status" value="1"/>
</dbReference>
<feature type="domain" description="FecR protein" evidence="1">
    <location>
        <begin position="111"/>
        <end position="199"/>
    </location>
</feature>
<dbReference type="Proteomes" id="UP001377692">
    <property type="component" value="Unassembled WGS sequence"/>
</dbReference>
<evidence type="ECO:0000313" key="4">
    <source>
        <dbReference type="Proteomes" id="UP001377692"/>
    </source>
</evidence>
<organism evidence="3 4">
    <name type="scientific">Pseudomonas kermanshahensis</name>
    <dbReference type="NCBI Taxonomy" id="2745482"/>
    <lineage>
        <taxon>Bacteria</taxon>
        <taxon>Pseudomonadati</taxon>
        <taxon>Pseudomonadota</taxon>
        <taxon>Gammaproteobacteria</taxon>
        <taxon>Pseudomonadales</taxon>
        <taxon>Pseudomonadaceae</taxon>
        <taxon>Pseudomonas</taxon>
    </lineage>
</organism>
<dbReference type="RefSeq" id="WP_186703555.1">
    <property type="nucleotide sequence ID" value="NZ_JABWRY020000001.1"/>
</dbReference>
<accession>A0ABU8R7M7</accession>
<reference evidence="3 4" key="1">
    <citation type="submission" date="2024-02" db="EMBL/GenBank/DDBJ databases">
        <title>Identification of pathogenicity and growth-promoting functions of Pseudomonas putida variants.</title>
        <authorList>
            <person name="Sun J."/>
        </authorList>
    </citation>
    <scope>NUCLEOTIDE SEQUENCE [LARGE SCALE GENOMIC DNA]</scope>
    <source>
        <strain evidence="3 4">A04</strain>
    </source>
</reference>
<keyword evidence="4" id="KW-1185">Reference proteome</keyword>
<feature type="domain" description="FecR N-terminal" evidence="2">
    <location>
        <begin position="14"/>
        <end position="56"/>
    </location>
</feature>
<gene>
    <name evidence="3" type="ORF">V7V80_14290</name>
</gene>
<evidence type="ECO:0000259" key="2">
    <source>
        <dbReference type="Pfam" id="PF16220"/>
    </source>
</evidence>
<dbReference type="EMBL" id="JBBHLD010000011">
    <property type="protein sequence ID" value="MEJ5905855.1"/>
    <property type="molecule type" value="Genomic_DNA"/>
</dbReference>
<dbReference type="InterPro" id="IPR032623">
    <property type="entry name" value="FecR_N"/>
</dbReference>
<proteinExistence type="predicted"/>
<name>A0ABU8R7M7_9PSED</name>
<protein>
    <submittedName>
        <fullName evidence="3">FecR domain-containing protein</fullName>
    </submittedName>
</protein>
<evidence type="ECO:0000259" key="1">
    <source>
        <dbReference type="Pfam" id="PF04773"/>
    </source>
</evidence>
<comment type="caution">
    <text evidence="3">The sequence shown here is derived from an EMBL/GenBank/DDBJ whole genome shotgun (WGS) entry which is preliminary data.</text>
</comment>
<sequence length="315" mass="34139">MSAPVDARARQLAREAAHWLALQDAGPLDDGQVAALLSWRARSAAHEALWQKAEALRTQFSAVPSSLAVACLDRPDPDRRRLLGQALAIGTLAPLAWYGYRQLPVDSWRADLHTATGERRGHVLAGGGRVHLNTASAVNLSVQGGQHVVQLVRGEIAVDCVGPLQVQTAQGTVYATRASFCVRQQGQHYRVSVSDGAVRLQTAQGGALSLQAGQRVTLAAGGAGPIEAFDVQLPGWQQGLLMVDNQPLGDVLRELDRYRPGLLRWDPALERLSVTGTFQLDDNDRILALLAASLPLQVHYRTRYWVSLTPRKQPA</sequence>
<dbReference type="Pfam" id="PF04773">
    <property type="entry name" value="FecR"/>
    <property type="match status" value="1"/>
</dbReference>
<dbReference type="Gene3D" id="2.60.120.1440">
    <property type="match status" value="1"/>
</dbReference>